<name>X1C3T8_9ZZZZ</name>
<accession>X1C3T8</accession>
<dbReference type="AlphaFoldDB" id="X1C3T8"/>
<gene>
    <name evidence="1" type="ORF">S01H4_30452</name>
</gene>
<sequence>MIVRILNDKEGTDKFIDCRNTCILKWNKDG</sequence>
<feature type="non-terminal residue" evidence="1">
    <location>
        <position position="30"/>
    </location>
</feature>
<dbReference type="EMBL" id="BART01015720">
    <property type="protein sequence ID" value="GAG88002.1"/>
    <property type="molecule type" value="Genomic_DNA"/>
</dbReference>
<organism evidence="1">
    <name type="scientific">marine sediment metagenome</name>
    <dbReference type="NCBI Taxonomy" id="412755"/>
    <lineage>
        <taxon>unclassified sequences</taxon>
        <taxon>metagenomes</taxon>
        <taxon>ecological metagenomes</taxon>
    </lineage>
</organism>
<reference evidence="1" key="1">
    <citation type="journal article" date="2014" name="Front. Microbiol.">
        <title>High frequency of phylogenetically diverse reductive dehalogenase-homologous genes in deep subseafloor sedimentary metagenomes.</title>
        <authorList>
            <person name="Kawai M."/>
            <person name="Futagami T."/>
            <person name="Toyoda A."/>
            <person name="Takaki Y."/>
            <person name="Nishi S."/>
            <person name="Hori S."/>
            <person name="Arai W."/>
            <person name="Tsubouchi T."/>
            <person name="Morono Y."/>
            <person name="Uchiyama I."/>
            <person name="Ito T."/>
            <person name="Fujiyama A."/>
            <person name="Inagaki F."/>
            <person name="Takami H."/>
        </authorList>
    </citation>
    <scope>NUCLEOTIDE SEQUENCE</scope>
    <source>
        <strain evidence="1">Expedition CK06-06</strain>
    </source>
</reference>
<protein>
    <submittedName>
        <fullName evidence="1">Uncharacterized protein</fullName>
    </submittedName>
</protein>
<proteinExistence type="predicted"/>
<evidence type="ECO:0000313" key="1">
    <source>
        <dbReference type="EMBL" id="GAG88002.1"/>
    </source>
</evidence>
<comment type="caution">
    <text evidence="1">The sequence shown here is derived from an EMBL/GenBank/DDBJ whole genome shotgun (WGS) entry which is preliminary data.</text>
</comment>